<accession>A0A9P4P468</accession>
<evidence type="ECO:0000313" key="3">
    <source>
        <dbReference type="EMBL" id="KAF2436573.1"/>
    </source>
</evidence>
<name>A0A9P4P468_9PEZI</name>
<gene>
    <name evidence="3" type="ORF">EJ08DRAFT_152625</name>
</gene>
<evidence type="ECO:0000256" key="2">
    <source>
        <dbReference type="SAM" id="Phobius"/>
    </source>
</evidence>
<dbReference type="OrthoDB" id="3915128at2759"/>
<feature type="transmembrane region" description="Helical" evidence="2">
    <location>
        <begin position="33"/>
        <end position="50"/>
    </location>
</feature>
<keyword evidence="4" id="KW-1185">Reference proteome</keyword>
<comment type="caution">
    <text evidence="3">The sequence shown here is derived from an EMBL/GenBank/DDBJ whole genome shotgun (WGS) entry which is preliminary data.</text>
</comment>
<reference evidence="3" key="1">
    <citation type="journal article" date="2020" name="Stud. Mycol.">
        <title>101 Dothideomycetes genomes: a test case for predicting lifestyles and emergence of pathogens.</title>
        <authorList>
            <person name="Haridas S."/>
            <person name="Albert R."/>
            <person name="Binder M."/>
            <person name="Bloem J."/>
            <person name="Labutti K."/>
            <person name="Salamov A."/>
            <person name="Andreopoulos B."/>
            <person name="Baker S."/>
            <person name="Barry K."/>
            <person name="Bills G."/>
            <person name="Bluhm B."/>
            <person name="Cannon C."/>
            <person name="Castanera R."/>
            <person name="Culley D."/>
            <person name="Daum C."/>
            <person name="Ezra D."/>
            <person name="Gonzalez J."/>
            <person name="Henrissat B."/>
            <person name="Kuo A."/>
            <person name="Liang C."/>
            <person name="Lipzen A."/>
            <person name="Lutzoni F."/>
            <person name="Magnuson J."/>
            <person name="Mondo S."/>
            <person name="Nolan M."/>
            <person name="Ohm R."/>
            <person name="Pangilinan J."/>
            <person name="Park H.-J."/>
            <person name="Ramirez L."/>
            <person name="Alfaro M."/>
            <person name="Sun H."/>
            <person name="Tritt A."/>
            <person name="Yoshinaga Y."/>
            <person name="Zwiers L.-H."/>
            <person name="Turgeon B."/>
            <person name="Goodwin S."/>
            <person name="Spatafora J."/>
            <person name="Crous P."/>
            <person name="Grigoriev I."/>
        </authorList>
    </citation>
    <scope>NUCLEOTIDE SEQUENCE</scope>
    <source>
        <strain evidence="3">CBS 130266</strain>
    </source>
</reference>
<feature type="compositionally biased region" description="Basic and acidic residues" evidence="1">
    <location>
        <begin position="457"/>
        <end position="466"/>
    </location>
</feature>
<feature type="transmembrane region" description="Helical" evidence="2">
    <location>
        <begin position="57"/>
        <end position="75"/>
    </location>
</feature>
<proteinExistence type="predicted"/>
<organism evidence="3 4">
    <name type="scientific">Tothia fuscella</name>
    <dbReference type="NCBI Taxonomy" id="1048955"/>
    <lineage>
        <taxon>Eukaryota</taxon>
        <taxon>Fungi</taxon>
        <taxon>Dikarya</taxon>
        <taxon>Ascomycota</taxon>
        <taxon>Pezizomycotina</taxon>
        <taxon>Dothideomycetes</taxon>
        <taxon>Pleosporomycetidae</taxon>
        <taxon>Venturiales</taxon>
        <taxon>Cylindrosympodiaceae</taxon>
        <taxon>Tothia</taxon>
    </lineage>
</organism>
<keyword evidence="2" id="KW-1133">Transmembrane helix</keyword>
<protein>
    <submittedName>
        <fullName evidence="3">Uncharacterized protein</fullName>
    </submittedName>
</protein>
<keyword evidence="2" id="KW-0472">Membrane</keyword>
<feature type="region of interest" description="Disordered" evidence="1">
    <location>
        <begin position="442"/>
        <end position="466"/>
    </location>
</feature>
<sequence length="466" mass="52270">MVKLFPSPWEGAHPIFPKQPEPSTCQPFLDRPAVVGLCVGLPLGLSRYLLKRSYPGCVLNAIGSSTAFFATYFAMLQVARIQREPLDIHPIFEQDSLQVPRRRFYETTKAWTEDDYLIIGAIAGLSLGFRALSLRSYRLSLLAPKFGTRRALGGACLGTNMAGAAFLIKNQTAVREREAALPLFQQAQQEYARRMGRPPPAYAYDYASVFGLRNRGEEISFRIGSLIVDEKPSANGALHSVLPFGPDPDQAHEPEPPGSHPHLCAVVNGELRFLSTRDYQWRPSSTSEGVDVLQSHISTLSKRRAHLTHQATYLWYEIAEREKQFATRPADDEAEEWIKKRKALELLCSLHSNLWTEISEADWLIADSKKMLLQLQSNGTWVPEREPGSADPKTYVPSSILEKLRKHKESTGTMLYQLENAVIPPTTPDAEKLSEVLAENMEQLRGNDASTSELIEELERRGPRSD</sequence>
<dbReference type="AlphaFoldDB" id="A0A9P4P468"/>
<keyword evidence="2" id="KW-0812">Transmembrane</keyword>
<evidence type="ECO:0000256" key="1">
    <source>
        <dbReference type="SAM" id="MobiDB-lite"/>
    </source>
</evidence>
<dbReference type="Proteomes" id="UP000800235">
    <property type="component" value="Unassembled WGS sequence"/>
</dbReference>
<dbReference type="EMBL" id="MU007010">
    <property type="protein sequence ID" value="KAF2436573.1"/>
    <property type="molecule type" value="Genomic_DNA"/>
</dbReference>
<evidence type="ECO:0000313" key="4">
    <source>
        <dbReference type="Proteomes" id="UP000800235"/>
    </source>
</evidence>